<name>A0A845QJK8_9FIRM</name>
<keyword evidence="8" id="KW-0411">Iron-sulfur</keyword>
<dbReference type="PIRSF" id="PIRSF000371">
    <property type="entry name" value="PFL_act_enz"/>
    <property type="match status" value="1"/>
</dbReference>
<dbReference type="Proteomes" id="UP000446866">
    <property type="component" value="Unassembled WGS sequence"/>
</dbReference>
<dbReference type="PROSITE" id="PS00198">
    <property type="entry name" value="4FE4S_FER_1"/>
    <property type="match status" value="1"/>
</dbReference>
<dbReference type="Gene3D" id="3.80.30.10">
    <property type="entry name" value="pyruvate-formate lyase- activating enzyme"/>
    <property type="match status" value="1"/>
</dbReference>
<reference evidence="12 13" key="1">
    <citation type="submission" date="2018-08" db="EMBL/GenBank/DDBJ databases">
        <title>Murine metabolic-syndrome-specific gut microbial biobank.</title>
        <authorList>
            <person name="Liu C."/>
        </authorList>
    </citation>
    <scope>NUCLEOTIDE SEQUENCE [LARGE SCALE GENOMIC DNA]</scope>
    <source>
        <strain evidence="12 13">28</strain>
    </source>
</reference>
<keyword evidence="7" id="KW-0408">Iron</keyword>
<dbReference type="PANTHER" id="PTHR30352:SF4">
    <property type="entry name" value="PYRUVATE FORMATE-LYASE 2-ACTIVATING ENZYME"/>
    <property type="match status" value="1"/>
</dbReference>
<dbReference type="InterPro" id="IPR034457">
    <property type="entry name" value="Organic_radical-activating"/>
</dbReference>
<dbReference type="RefSeq" id="WP_160201499.1">
    <property type="nucleotide sequence ID" value="NZ_QXWK01000010.1"/>
</dbReference>
<dbReference type="GO" id="GO:0016491">
    <property type="term" value="F:oxidoreductase activity"/>
    <property type="evidence" value="ECO:0007669"/>
    <property type="project" value="UniProtKB-KW"/>
</dbReference>
<dbReference type="SFLD" id="SFLDS00029">
    <property type="entry name" value="Radical_SAM"/>
    <property type="match status" value="1"/>
</dbReference>
<evidence type="ECO:0000256" key="7">
    <source>
        <dbReference type="ARBA" id="ARBA00023004"/>
    </source>
</evidence>
<dbReference type="SFLD" id="SFLDG01066">
    <property type="entry name" value="organic_radical-activating_enz"/>
    <property type="match status" value="1"/>
</dbReference>
<evidence type="ECO:0000313" key="13">
    <source>
        <dbReference type="Proteomes" id="UP000446866"/>
    </source>
</evidence>
<feature type="domain" description="4Fe-4S ferredoxin-type" evidence="10">
    <location>
        <begin position="75"/>
        <end position="102"/>
    </location>
</feature>
<dbReference type="NCBIfam" id="TIGR02494">
    <property type="entry name" value="PFLE_PFLC"/>
    <property type="match status" value="1"/>
</dbReference>
<dbReference type="Pfam" id="PF04055">
    <property type="entry name" value="Radical_SAM"/>
    <property type="match status" value="1"/>
</dbReference>
<sequence>MTYITNIQKYCIHDGAGIRTTVFFKGCPLKCKWCHNPETQNPDRQIRIFRERCVSCGSCIKTCGIGAIQMQENGISIDMNLCRKCGRCVDTCKHQALERVGRSYEAAKLVKMLEADQIFYEESGGGVTLSGGEVMGVETGYLKNLVQALYDRGISVNIDTCGFCPWENFEEVLPYADTFLYDLKALDLEKHQHYTGVDNNLILENLQKLSKTGAKIWLRLPLAKPVNSSSEDIESVGRWLRENHIAPAQINLIPYHDHGKDKYRQLGETYEDVFAPPTDGELSDYQNILQQMGFQNVKIGG</sequence>
<comment type="cofactor">
    <cofactor evidence="1">
        <name>[4Fe-4S] cluster</name>
        <dbReference type="ChEBI" id="CHEBI:49883"/>
    </cofactor>
</comment>
<dbReference type="InterPro" id="IPR017896">
    <property type="entry name" value="4Fe4S_Fe-S-bd"/>
</dbReference>
<dbReference type="GO" id="GO:0046872">
    <property type="term" value="F:metal ion binding"/>
    <property type="evidence" value="ECO:0007669"/>
    <property type="project" value="UniProtKB-KW"/>
</dbReference>
<dbReference type="GO" id="GO:0051539">
    <property type="term" value="F:4 iron, 4 sulfur cluster binding"/>
    <property type="evidence" value="ECO:0007669"/>
    <property type="project" value="UniProtKB-KW"/>
</dbReference>
<keyword evidence="3" id="KW-0004">4Fe-4S</keyword>
<evidence type="ECO:0000256" key="1">
    <source>
        <dbReference type="ARBA" id="ARBA00001966"/>
    </source>
</evidence>
<dbReference type="AlphaFoldDB" id="A0A845QJK8"/>
<dbReference type="PROSITE" id="PS51379">
    <property type="entry name" value="4FE4S_FER_2"/>
    <property type="match status" value="2"/>
</dbReference>
<dbReference type="InterPro" id="IPR001989">
    <property type="entry name" value="Radical_activat_CS"/>
</dbReference>
<comment type="similarity">
    <text evidence="2">Belongs to the organic radical-activating enzymes family.</text>
</comment>
<evidence type="ECO:0000259" key="10">
    <source>
        <dbReference type="PROSITE" id="PS51379"/>
    </source>
</evidence>
<dbReference type="SFLD" id="SFLDG01118">
    <property type="entry name" value="activating_enzymes__group_2"/>
    <property type="match status" value="1"/>
</dbReference>
<dbReference type="InterPro" id="IPR017900">
    <property type="entry name" value="4Fe4S_Fe_S_CS"/>
</dbReference>
<evidence type="ECO:0000256" key="4">
    <source>
        <dbReference type="ARBA" id="ARBA00022691"/>
    </source>
</evidence>
<dbReference type="PANTHER" id="PTHR30352">
    <property type="entry name" value="PYRUVATE FORMATE-LYASE-ACTIVATING ENZYME"/>
    <property type="match status" value="1"/>
</dbReference>
<dbReference type="InterPro" id="IPR058240">
    <property type="entry name" value="rSAM_sf"/>
</dbReference>
<evidence type="ECO:0000256" key="5">
    <source>
        <dbReference type="ARBA" id="ARBA00022723"/>
    </source>
</evidence>
<dbReference type="PROSITE" id="PS51918">
    <property type="entry name" value="RADICAL_SAM"/>
    <property type="match status" value="1"/>
</dbReference>
<dbReference type="PROSITE" id="PS01087">
    <property type="entry name" value="RADICAL_ACTIVATING"/>
    <property type="match status" value="1"/>
</dbReference>
<proteinExistence type="inferred from homology"/>
<accession>A0A845QJK8</accession>
<feature type="domain" description="4Fe-4S ferredoxin-type" evidence="10">
    <location>
        <begin position="44"/>
        <end position="73"/>
    </location>
</feature>
<keyword evidence="13" id="KW-1185">Reference proteome</keyword>
<keyword evidence="5" id="KW-0479">Metal-binding</keyword>
<dbReference type="InterPro" id="IPR012839">
    <property type="entry name" value="Organic_radical_activase"/>
</dbReference>
<evidence type="ECO:0000256" key="8">
    <source>
        <dbReference type="ARBA" id="ARBA00023014"/>
    </source>
</evidence>
<evidence type="ECO:0000259" key="11">
    <source>
        <dbReference type="PROSITE" id="PS51918"/>
    </source>
</evidence>
<gene>
    <name evidence="12" type="ORF">D0435_06060</name>
</gene>
<dbReference type="InterPro" id="IPR040074">
    <property type="entry name" value="BssD/PflA/YjjW"/>
</dbReference>
<evidence type="ECO:0000256" key="3">
    <source>
        <dbReference type="ARBA" id="ARBA00022485"/>
    </source>
</evidence>
<keyword evidence="6" id="KW-0560">Oxidoreductase</keyword>
<dbReference type="Pfam" id="PF00037">
    <property type="entry name" value="Fer4"/>
    <property type="match status" value="2"/>
</dbReference>
<evidence type="ECO:0000256" key="6">
    <source>
        <dbReference type="ARBA" id="ARBA00023002"/>
    </source>
</evidence>
<dbReference type="EMBL" id="QXWK01000010">
    <property type="protein sequence ID" value="NBH61215.1"/>
    <property type="molecule type" value="Genomic_DNA"/>
</dbReference>
<dbReference type="SUPFAM" id="SSF54862">
    <property type="entry name" value="4Fe-4S ferredoxins"/>
    <property type="match status" value="1"/>
</dbReference>
<evidence type="ECO:0000256" key="9">
    <source>
        <dbReference type="ARBA" id="ARBA00047365"/>
    </source>
</evidence>
<feature type="domain" description="Radical SAM core" evidence="11">
    <location>
        <begin position="10"/>
        <end position="295"/>
    </location>
</feature>
<evidence type="ECO:0000313" key="12">
    <source>
        <dbReference type="EMBL" id="NBH61215.1"/>
    </source>
</evidence>
<protein>
    <submittedName>
        <fullName evidence="12">Glycyl-radical enzyme activating protein</fullName>
    </submittedName>
</protein>
<keyword evidence="4" id="KW-0949">S-adenosyl-L-methionine</keyword>
<organism evidence="12 13">
    <name type="scientific">Anaerotruncus colihominis</name>
    <dbReference type="NCBI Taxonomy" id="169435"/>
    <lineage>
        <taxon>Bacteria</taxon>
        <taxon>Bacillati</taxon>
        <taxon>Bacillota</taxon>
        <taxon>Clostridia</taxon>
        <taxon>Eubacteriales</taxon>
        <taxon>Oscillospiraceae</taxon>
        <taxon>Anaerotruncus</taxon>
    </lineage>
</organism>
<evidence type="ECO:0000256" key="2">
    <source>
        <dbReference type="ARBA" id="ARBA00009777"/>
    </source>
</evidence>
<comment type="catalytic activity">
    <reaction evidence="9">
        <text>glycyl-[protein] + reduced [flavodoxin] + S-adenosyl-L-methionine = glycin-2-yl radical-[protein] + semiquinone [flavodoxin] + 5'-deoxyadenosine + L-methionine + H(+)</text>
        <dbReference type="Rhea" id="RHEA:61976"/>
        <dbReference type="Rhea" id="RHEA-COMP:10622"/>
        <dbReference type="Rhea" id="RHEA-COMP:14480"/>
        <dbReference type="Rhea" id="RHEA-COMP:15993"/>
        <dbReference type="Rhea" id="RHEA-COMP:15994"/>
        <dbReference type="ChEBI" id="CHEBI:15378"/>
        <dbReference type="ChEBI" id="CHEBI:17319"/>
        <dbReference type="ChEBI" id="CHEBI:29947"/>
        <dbReference type="ChEBI" id="CHEBI:32722"/>
        <dbReference type="ChEBI" id="CHEBI:57618"/>
        <dbReference type="ChEBI" id="CHEBI:57844"/>
        <dbReference type="ChEBI" id="CHEBI:59789"/>
        <dbReference type="ChEBI" id="CHEBI:140311"/>
    </reaction>
</comment>
<comment type="caution">
    <text evidence="12">The sequence shown here is derived from an EMBL/GenBank/DDBJ whole genome shotgun (WGS) entry which is preliminary data.</text>
</comment>
<dbReference type="SUPFAM" id="SSF102114">
    <property type="entry name" value="Radical SAM enzymes"/>
    <property type="match status" value="1"/>
</dbReference>
<dbReference type="Gene3D" id="3.30.70.20">
    <property type="match status" value="1"/>
</dbReference>
<dbReference type="InterPro" id="IPR007197">
    <property type="entry name" value="rSAM"/>
</dbReference>